<protein>
    <submittedName>
        <fullName evidence="1">Uncharacterized protein</fullName>
    </submittedName>
</protein>
<dbReference type="Proteomes" id="UP000054047">
    <property type="component" value="Unassembled WGS sequence"/>
</dbReference>
<dbReference type="AlphaFoldDB" id="A0A0C2DHE3"/>
<name>A0A0C2DHE3_9BILA</name>
<gene>
    <name evidence="1" type="ORF">ANCDUO_00307</name>
</gene>
<keyword evidence="2" id="KW-1185">Reference proteome</keyword>
<evidence type="ECO:0000313" key="1">
    <source>
        <dbReference type="EMBL" id="KIH69358.1"/>
    </source>
</evidence>
<organism evidence="1 2">
    <name type="scientific">Ancylostoma duodenale</name>
    <dbReference type="NCBI Taxonomy" id="51022"/>
    <lineage>
        <taxon>Eukaryota</taxon>
        <taxon>Metazoa</taxon>
        <taxon>Ecdysozoa</taxon>
        <taxon>Nematoda</taxon>
        <taxon>Chromadorea</taxon>
        <taxon>Rhabditida</taxon>
        <taxon>Rhabditina</taxon>
        <taxon>Rhabditomorpha</taxon>
        <taxon>Strongyloidea</taxon>
        <taxon>Ancylostomatidae</taxon>
        <taxon>Ancylostomatinae</taxon>
        <taxon>Ancylostoma</taxon>
    </lineage>
</organism>
<evidence type="ECO:0000313" key="2">
    <source>
        <dbReference type="Proteomes" id="UP000054047"/>
    </source>
</evidence>
<proteinExistence type="predicted"/>
<dbReference type="EMBL" id="KN726174">
    <property type="protein sequence ID" value="KIH69358.1"/>
    <property type="molecule type" value="Genomic_DNA"/>
</dbReference>
<reference evidence="1 2" key="1">
    <citation type="submission" date="2013-12" db="EMBL/GenBank/DDBJ databases">
        <title>Draft genome of the parsitic nematode Ancylostoma duodenale.</title>
        <authorList>
            <person name="Mitreva M."/>
        </authorList>
    </citation>
    <scope>NUCLEOTIDE SEQUENCE [LARGE SCALE GENOMIC DNA]</scope>
    <source>
        <strain evidence="1 2">Zhejiang</strain>
    </source>
</reference>
<accession>A0A0C2DHE3</accession>
<sequence>MSNGRTTKRPVNMLIPLEIEEELEDDHVAPESPPQVAEDVPSRYVVDDIHSNKICFNMDVREAAETLLDSYRPNSSLRLWEKTRSTKKTGCSI</sequence>